<feature type="domain" description="Squalene cyclase C-terminal" evidence="4">
    <location>
        <begin position="355"/>
        <end position="492"/>
    </location>
</feature>
<reference evidence="5 6" key="1">
    <citation type="submission" date="2015-06" db="EMBL/GenBank/DDBJ databases">
        <authorList>
            <person name="Hoefler B.C."/>
            <person name="Straight P.D."/>
        </authorList>
    </citation>
    <scope>NUCLEOTIDE SEQUENCE [LARGE SCALE GENOMIC DNA]</scope>
    <source>
        <strain evidence="5 6">NRRL 3427</strain>
    </source>
</reference>
<dbReference type="Pfam" id="PF00432">
    <property type="entry name" value="Prenyltrans"/>
    <property type="match status" value="1"/>
</dbReference>
<organism evidence="5 6">
    <name type="scientific">Streptomyces viridochromogenes</name>
    <dbReference type="NCBI Taxonomy" id="1938"/>
    <lineage>
        <taxon>Bacteria</taxon>
        <taxon>Bacillati</taxon>
        <taxon>Actinomycetota</taxon>
        <taxon>Actinomycetes</taxon>
        <taxon>Kitasatosporales</taxon>
        <taxon>Streptomycetaceae</taxon>
        <taxon>Streptomyces</taxon>
    </lineage>
</organism>
<dbReference type="InterPro" id="IPR008930">
    <property type="entry name" value="Terpenoid_cyclase/PrenylTrfase"/>
</dbReference>
<gene>
    <name evidence="5" type="ORF">ADK34_13125</name>
</gene>
<keyword evidence="1" id="KW-0479">Metal-binding</keyword>
<keyword evidence="2" id="KW-0677">Repeat</keyword>
<evidence type="ECO:0000256" key="2">
    <source>
        <dbReference type="ARBA" id="ARBA00022737"/>
    </source>
</evidence>
<dbReference type="PATRIC" id="fig|1938.6.peg.2844"/>
<name>A0A0L8KT66_STRVR</name>
<dbReference type="GO" id="GO:0046872">
    <property type="term" value="F:metal ion binding"/>
    <property type="evidence" value="ECO:0007669"/>
    <property type="project" value="UniProtKB-KW"/>
</dbReference>
<sequence length="522" mass="56331">MTTTPRLRALDGALTATAMQCMLTQHPNGSWVSSPSSRIPETALACFALSRAGDNDSLAAVARARSWLFHNPPVRNGLTHPVNELVEQALWSLAVDDAQPVELRHPALVGAVLKDPEELRWFRVVQALALHRDRPIRGGLSVDALRRALRNDAVDEEPTGGVSAGSDRHTESLALYVLLEFPSEQHESALAAAQRLISAQSANDGFGRNPLSASLAFLALDFTARGGRAWQRCLTQLLRSQRSDGTWRHPASDVRDTASTVRAFREDPAFTTHALPTAVAFLCAAQNDDGGWPALRGTDSDCGTTAQVLSALAGLGVPDLVIRRALGYLERRRTSQGLWNCDVAGDSDEPYEETVAQVVSALRHYRRPDTPPIERARAWLLDERLRLGHPEPGRYRGDAYAVFRTAEALGWSEPAVASIVRRLAGLQNRDGGWAYEEGGPSAPGPTGLALAALGATGILDEESWATGTDYLVSGQRDDGTWADEAQTASPHPLPLVCPALTRAFTAMGLRAARQFCGERVAA</sequence>
<dbReference type="InterPro" id="IPR032696">
    <property type="entry name" value="SQ_cyclase_C"/>
</dbReference>
<dbReference type="EMBL" id="LGUP01000106">
    <property type="protein sequence ID" value="KOG29097.1"/>
    <property type="molecule type" value="Genomic_DNA"/>
</dbReference>
<dbReference type="UniPathway" id="UPA00337"/>
<evidence type="ECO:0000256" key="1">
    <source>
        <dbReference type="ARBA" id="ARBA00022723"/>
    </source>
</evidence>
<comment type="caution">
    <text evidence="5">The sequence shown here is derived from an EMBL/GenBank/DDBJ whole genome shotgun (WGS) entry which is preliminary data.</text>
</comment>
<evidence type="ECO:0000259" key="4">
    <source>
        <dbReference type="Pfam" id="PF13243"/>
    </source>
</evidence>
<dbReference type="RefSeq" id="WP_033212573.1">
    <property type="nucleotide sequence ID" value="NZ_LGUP01000106.1"/>
</dbReference>
<dbReference type="Proteomes" id="UP000037023">
    <property type="component" value="Unassembled WGS sequence"/>
</dbReference>
<accession>A0A0L8KT66</accession>
<dbReference type="AlphaFoldDB" id="A0A0L8KT66"/>
<evidence type="ECO:0000259" key="3">
    <source>
        <dbReference type="Pfam" id="PF00432"/>
    </source>
</evidence>
<dbReference type="GO" id="GO:0003824">
    <property type="term" value="F:catalytic activity"/>
    <property type="evidence" value="ECO:0007669"/>
    <property type="project" value="InterPro"/>
</dbReference>
<evidence type="ECO:0000313" key="5">
    <source>
        <dbReference type="EMBL" id="KOG29097.1"/>
    </source>
</evidence>
<dbReference type="Pfam" id="PF13243">
    <property type="entry name" value="SQHop_cyclase_C"/>
    <property type="match status" value="1"/>
</dbReference>
<evidence type="ECO:0000313" key="6">
    <source>
        <dbReference type="Proteomes" id="UP000037023"/>
    </source>
</evidence>
<dbReference type="Gene3D" id="1.50.10.20">
    <property type="match status" value="2"/>
</dbReference>
<dbReference type="SUPFAM" id="SSF48239">
    <property type="entry name" value="Terpenoid cyclases/Protein prenyltransferases"/>
    <property type="match status" value="2"/>
</dbReference>
<protein>
    <submittedName>
        <fullName evidence="5">Uncharacterized protein</fullName>
    </submittedName>
</protein>
<dbReference type="OrthoDB" id="9758578at2"/>
<dbReference type="InterPro" id="IPR001330">
    <property type="entry name" value="Prenyltrans"/>
</dbReference>
<feature type="domain" description="Prenyltransferase alpha-alpha toroid" evidence="3">
    <location>
        <begin position="184"/>
        <end position="334"/>
    </location>
</feature>
<dbReference type="CDD" id="cd00688">
    <property type="entry name" value="ISOPREN_C2_like"/>
    <property type="match status" value="1"/>
</dbReference>
<proteinExistence type="predicted"/>